<dbReference type="OrthoDB" id="9765468at2"/>
<evidence type="ECO:0000313" key="15">
    <source>
        <dbReference type="EMBL" id="OAN48091.1"/>
    </source>
</evidence>
<dbReference type="PANTHER" id="PTHR46244:SF6">
    <property type="entry name" value="PHOSPHOENOLPYRUVATE-PROTEIN PHOSPHOTRANSFERASE"/>
    <property type="match status" value="1"/>
</dbReference>
<sequence length="755" mass="83814">MLTAGTTSVSRRLLGRLRDVMAGGGSAQERLDKVVTLIAADMVAEVCSCYVMRAGDILELFSTEGLRKDAVHQTRLRVGEGLVGDIAAHARPLALADAQSHPNFAYRPETGEEIFHSLMGVPIIRGSRVVGVLVVQNRTMRHYTDEEIETLETVAMVLAELVASGELVNKSELVPVDGNALLPLRLEGVRLNAGVGLGVAVLHRPRITIRRLVAEDPDVETERLKKALTGIKTALEELFSRPEMRDGEHRDVLETYRMFTEDKGWINRIGEAIRTGLTAEAAVQKVHDDTRARMSQITDPYLRERMHDFEDLANRLLQYLSEGEGESVRAELPENAILIGRNMGPMELFDYDPKRLRGLVLEEGSATAHVAIVARALDIPVVGRVKDVLDKIEPLDPVICDGDNGQVFIRPPDDIRESFVEALSQRQLRLAVYARLRDLPAVTRDGVRIAIHMNAGLLLDLQHLHESGADGIGLYRTELPFMARSSLPDVAAQTLLYKKILDQAEGKPVVFRTLDVGGDKVLPYWNPYEEDNPAMGWRSIRITLDRPAVMRHQLRALLRAAAGRELSVMFPMVAEVAELIHARQILDMEIERETRSGHPMPTRVKVGTMLEVPALALQLDALLPRVDFVSVGTNDLMQFLFAVDRGNPRIAERYDPLAPTMMRFIRYVAAKCREYDVHLSVCGEMAGRPLEALGLIGVGIRSLSVSAPAIGPVKTMLRSLDVAELQAYMESLLESPDHSLRHKLRYFALDHGVAL</sequence>
<keyword evidence="7" id="KW-0963">Cytoplasm</keyword>
<dbReference type="EC" id="2.7.3.9" evidence="5"/>
<keyword evidence="12" id="KW-0418">Kinase</keyword>
<evidence type="ECO:0000259" key="14">
    <source>
        <dbReference type="SMART" id="SM00065"/>
    </source>
</evidence>
<dbReference type="InterPro" id="IPR036618">
    <property type="entry name" value="PtsI_HPr-bd_sf"/>
</dbReference>
<dbReference type="InterPro" id="IPR000121">
    <property type="entry name" value="PEP_util_C"/>
</dbReference>
<dbReference type="RefSeq" id="WP_068494291.1">
    <property type="nucleotide sequence ID" value="NZ_LWQT01000077.1"/>
</dbReference>
<evidence type="ECO:0000256" key="12">
    <source>
        <dbReference type="ARBA" id="ARBA00022777"/>
    </source>
</evidence>
<dbReference type="SUPFAM" id="SSF55781">
    <property type="entry name" value="GAF domain-like"/>
    <property type="match status" value="1"/>
</dbReference>
<dbReference type="EMBL" id="LWQT01000077">
    <property type="protein sequence ID" value="OAN48091.1"/>
    <property type="molecule type" value="Genomic_DNA"/>
</dbReference>
<dbReference type="GO" id="GO:0046872">
    <property type="term" value="F:metal ion binding"/>
    <property type="evidence" value="ECO:0007669"/>
    <property type="project" value="UniProtKB-KW"/>
</dbReference>
<dbReference type="Pfam" id="PF02896">
    <property type="entry name" value="PEP-utilizers_C"/>
    <property type="match status" value="1"/>
</dbReference>
<keyword evidence="16" id="KW-1185">Reference proteome</keyword>
<dbReference type="NCBIfam" id="TIGR01417">
    <property type="entry name" value="PTS_I_fam"/>
    <property type="match status" value="1"/>
</dbReference>
<dbReference type="Proteomes" id="UP000078428">
    <property type="component" value="Unassembled WGS sequence"/>
</dbReference>
<protein>
    <recommendedName>
        <fullName evidence="5">phosphoenolpyruvate--protein phosphotransferase</fullName>
        <ecNumber evidence="5">2.7.3.9</ecNumber>
    </recommendedName>
</protein>
<dbReference type="SUPFAM" id="SSF51621">
    <property type="entry name" value="Phosphoenolpyruvate/pyruvate domain"/>
    <property type="match status" value="1"/>
</dbReference>
<dbReference type="InterPro" id="IPR015813">
    <property type="entry name" value="Pyrv/PenolPyrv_kinase-like_dom"/>
</dbReference>
<dbReference type="Gene3D" id="3.50.30.10">
    <property type="entry name" value="Phosphohistidine domain"/>
    <property type="match status" value="1"/>
</dbReference>
<keyword evidence="10" id="KW-0598">Phosphotransferase system</keyword>
<evidence type="ECO:0000256" key="11">
    <source>
        <dbReference type="ARBA" id="ARBA00022723"/>
    </source>
</evidence>
<evidence type="ECO:0000256" key="4">
    <source>
        <dbReference type="ARBA" id="ARBA00007837"/>
    </source>
</evidence>
<dbReference type="InterPro" id="IPR006318">
    <property type="entry name" value="PTS_EI-like"/>
</dbReference>
<organism evidence="15 16">
    <name type="scientific">Paramagnetospirillum marisnigri</name>
    <dbReference type="NCBI Taxonomy" id="1285242"/>
    <lineage>
        <taxon>Bacteria</taxon>
        <taxon>Pseudomonadati</taxon>
        <taxon>Pseudomonadota</taxon>
        <taxon>Alphaproteobacteria</taxon>
        <taxon>Rhodospirillales</taxon>
        <taxon>Magnetospirillaceae</taxon>
        <taxon>Paramagnetospirillum</taxon>
    </lineage>
</organism>
<dbReference type="GO" id="GO:0016301">
    <property type="term" value="F:kinase activity"/>
    <property type="evidence" value="ECO:0007669"/>
    <property type="project" value="UniProtKB-KW"/>
</dbReference>
<dbReference type="SUPFAM" id="SSF52009">
    <property type="entry name" value="Phosphohistidine domain"/>
    <property type="match status" value="1"/>
</dbReference>
<evidence type="ECO:0000256" key="7">
    <source>
        <dbReference type="ARBA" id="ARBA00022490"/>
    </source>
</evidence>
<dbReference type="Pfam" id="PF01590">
    <property type="entry name" value="GAF"/>
    <property type="match status" value="1"/>
</dbReference>
<dbReference type="STRING" id="1285242.A6A04_04860"/>
<evidence type="ECO:0000256" key="13">
    <source>
        <dbReference type="ARBA" id="ARBA00022842"/>
    </source>
</evidence>
<dbReference type="Gene3D" id="1.10.274.10">
    <property type="entry name" value="PtsI, HPr-binding domain"/>
    <property type="match status" value="1"/>
</dbReference>
<feature type="domain" description="GAF" evidence="14">
    <location>
        <begin position="26"/>
        <end position="172"/>
    </location>
</feature>
<dbReference type="AlphaFoldDB" id="A0A178MHB5"/>
<dbReference type="Gene3D" id="3.30.450.40">
    <property type="match status" value="1"/>
</dbReference>
<dbReference type="InterPro" id="IPR023151">
    <property type="entry name" value="PEP_util_CS"/>
</dbReference>
<dbReference type="InterPro" id="IPR008279">
    <property type="entry name" value="PEP-util_enz_mobile_dom"/>
</dbReference>
<accession>A0A178MHB5</accession>
<dbReference type="InterPro" id="IPR040442">
    <property type="entry name" value="Pyrv_kinase-like_dom_sf"/>
</dbReference>
<dbReference type="SUPFAM" id="SSF47831">
    <property type="entry name" value="Enzyme I of the PEP:sugar phosphotransferase system HPr-binding (sub)domain"/>
    <property type="match status" value="1"/>
</dbReference>
<keyword evidence="11" id="KW-0479">Metal-binding</keyword>
<keyword evidence="13" id="KW-0460">Magnesium</keyword>
<gene>
    <name evidence="15" type="ORF">A6A04_04860</name>
</gene>
<evidence type="ECO:0000256" key="6">
    <source>
        <dbReference type="ARBA" id="ARBA00022448"/>
    </source>
</evidence>
<keyword evidence="8" id="KW-0762">Sugar transport</keyword>
<evidence type="ECO:0000256" key="1">
    <source>
        <dbReference type="ARBA" id="ARBA00000683"/>
    </source>
</evidence>
<dbReference type="Gene3D" id="3.20.20.60">
    <property type="entry name" value="Phosphoenolpyruvate-binding domains"/>
    <property type="match status" value="1"/>
</dbReference>
<evidence type="ECO:0000256" key="3">
    <source>
        <dbReference type="ARBA" id="ARBA00004496"/>
    </source>
</evidence>
<dbReference type="Pfam" id="PF05524">
    <property type="entry name" value="PEP-utilisers_N"/>
    <property type="match status" value="1"/>
</dbReference>
<comment type="subcellular location">
    <subcellularLocation>
        <location evidence="3">Cytoplasm</location>
    </subcellularLocation>
</comment>
<dbReference type="GO" id="GO:0008965">
    <property type="term" value="F:phosphoenolpyruvate-protein phosphotransferase activity"/>
    <property type="evidence" value="ECO:0007669"/>
    <property type="project" value="UniProtKB-EC"/>
</dbReference>
<dbReference type="Pfam" id="PF00391">
    <property type="entry name" value="PEP-utilizers"/>
    <property type="match status" value="1"/>
</dbReference>
<evidence type="ECO:0000256" key="5">
    <source>
        <dbReference type="ARBA" id="ARBA00012232"/>
    </source>
</evidence>
<keyword evidence="6" id="KW-0813">Transport</keyword>
<dbReference type="GO" id="GO:0005737">
    <property type="term" value="C:cytoplasm"/>
    <property type="evidence" value="ECO:0007669"/>
    <property type="project" value="UniProtKB-SubCell"/>
</dbReference>
<dbReference type="GO" id="GO:0009401">
    <property type="term" value="P:phosphoenolpyruvate-dependent sugar phosphotransferase system"/>
    <property type="evidence" value="ECO:0007669"/>
    <property type="project" value="UniProtKB-KW"/>
</dbReference>
<comment type="similarity">
    <text evidence="4">Belongs to the PEP-utilizing enzyme family.</text>
</comment>
<dbReference type="InterPro" id="IPR008731">
    <property type="entry name" value="PTS_EIN"/>
</dbReference>
<evidence type="ECO:0000256" key="2">
    <source>
        <dbReference type="ARBA" id="ARBA00001946"/>
    </source>
</evidence>
<dbReference type="InterPro" id="IPR029016">
    <property type="entry name" value="GAF-like_dom_sf"/>
</dbReference>
<keyword evidence="9" id="KW-0808">Transferase</keyword>
<evidence type="ECO:0000256" key="8">
    <source>
        <dbReference type="ARBA" id="ARBA00022597"/>
    </source>
</evidence>
<dbReference type="SMART" id="SM00065">
    <property type="entry name" value="GAF"/>
    <property type="match status" value="1"/>
</dbReference>
<comment type="catalytic activity">
    <reaction evidence="1">
        <text>L-histidyl-[protein] + phosphoenolpyruvate = N(pros)-phospho-L-histidyl-[protein] + pyruvate</text>
        <dbReference type="Rhea" id="RHEA:23880"/>
        <dbReference type="Rhea" id="RHEA-COMP:9745"/>
        <dbReference type="Rhea" id="RHEA-COMP:9746"/>
        <dbReference type="ChEBI" id="CHEBI:15361"/>
        <dbReference type="ChEBI" id="CHEBI:29979"/>
        <dbReference type="ChEBI" id="CHEBI:58702"/>
        <dbReference type="ChEBI" id="CHEBI:64837"/>
        <dbReference type="EC" id="2.7.3.9"/>
    </reaction>
</comment>
<dbReference type="InterPro" id="IPR003018">
    <property type="entry name" value="GAF"/>
</dbReference>
<name>A0A178MHB5_9PROT</name>
<proteinExistence type="inferred from homology"/>
<evidence type="ECO:0000313" key="16">
    <source>
        <dbReference type="Proteomes" id="UP000078428"/>
    </source>
</evidence>
<evidence type="ECO:0000256" key="9">
    <source>
        <dbReference type="ARBA" id="ARBA00022679"/>
    </source>
</evidence>
<comment type="cofactor">
    <cofactor evidence="2">
        <name>Mg(2+)</name>
        <dbReference type="ChEBI" id="CHEBI:18420"/>
    </cofactor>
</comment>
<evidence type="ECO:0000256" key="10">
    <source>
        <dbReference type="ARBA" id="ARBA00022683"/>
    </source>
</evidence>
<dbReference type="PANTHER" id="PTHR46244">
    <property type="entry name" value="PHOSPHOENOLPYRUVATE-PROTEIN PHOSPHOTRANSFERASE"/>
    <property type="match status" value="1"/>
</dbReference>
<dbReference type="InterPro" id="IPR036637">
    <property type="entry name" value="Phosphohistidine_dom_sf"/>
</dbReference>
<reference evidence="15 16" key="1">
    <citation type="submission" date="2016-04" db="EMBL/GenBank/DDBJ databases">
        <title>Draft genome sequence of freshwater magnetotactic bacteria Magnetospirillum marisnigri SP-1 and Magnetospirillum moscoviense BB-1.</title>
        <authorList>
            <person name="Koziaeva V."/>
            <person name="Dziuba M.V."/>
            <person name="Ivanov T.M."/>
            <person name="Kuznetsov B."/>
            <person name="Grouzdev D.S."/>
        </authorList>
    </citation>
    <scope>NUCLEOTIDE SEQUENCE [LARGE SCALE GENOMIC DNA]</scope>
    <source>
        <strain evidence="15 16">SP-1</strain>
    </source>
</reference>
<comment type="caution">
    <text evidence="15">The sequence shown here is derived from an EMBL/GenBank/DDBJ whole genome shotgun (WGS) entry which is preliminary data.</text>
</comment>
<dbReference type="PROSITE" id="PS00742">
    <property type="entry name" value="PEP_ENZYMES_2"/>
    <property type="match status" value="1"/>
</dbReference>
<dbReference type="PRINTS" id="PR01736">
    <property type="entry name" value="PHPHTRNFRASE"/>
</dbReference>
<dbReference type="InterPro" id="IPR050499">
    <property type="entry name" value="PEP-utilizing_PTS_enzyme"/>
</dbReference>